<dbReference type="InterPro" id="IPR010998">
    <property type="entry name" value="Integrase_recombinase_N"/>
</dbReference>
<dbReference type="GO" id="GO:0005737">
    <property type="term" value="C:cytoplasm"/>
    <property type="evidence" value="ECO:0007669"/>
    <property type="project" value="UniProtKB-SubCell"/>
</dbReference>
<protein>
    <submittedName>
        <fullName evidence="9">Integrase</fullName>
    </submittedName>
</protein>
<dbReference type="GO" id="GO:0015074">
    <property type="term" value="P:DNA integration"/>
    <property type="evidence" value="ECO:0007669"/>
    <property type="project" value="UniProtKB-KW"/>
</dbReference>
<sequence length="395" mass="45126">MKTALIAPRPLDVLELPDDLDGRTGVNRATGRRQIAADDDLAAVRAWLARVADTKTTFENYRKEAERLLLWSIVQLGKPLSSLTHEDLLVYQRFLADPQPRARWVSGGENGSGQKFSREDPRWRPFHGPLAPSSQRQAMVILNALFSWLVGAGYLGGNPLSLSRQRARRSAPRVTRFLERDLWQEVKVYIDSLPRETARERERYWRARWLFTLLYLAGLRISEVSGNTMGCFFCRRDTDGHERWWLEVTGKGDKDRLVPASAEMMVELGRYRRERGLPLMPAQHEDTPLVLPLGKSMKPLTRAALHTIVKAIFAGAAKKLRLRGDEYAARAAQLERASAHWMRHSAGSHMADGDVDLRLIRDNLGHASLTTTSLYLHADDDQRHRETEEKHRIDW</sequence>
<evidence type="ECO:0000256" key="5">
    <source>
        <dbReference type="ARBA" id="ARBA00022908"/>
    </source>
</evidence>
<keyword evidence="3" id="KW-0132">Cell division</keyword>
<keyword evidence="5" id="KW-0229">DNA integration</keyword>
<dbReference type="RefSeq" id="WP_018437944.1">
    <property type="nucleotide sequence ID" value="NZ_JACHDD010000091.1"/>
</dbReference>
<keyword evidence="7" id="KW-0233">DNA recombination</keyword>
<accession>A0A6I1Q2P2</accession>
<keyword evidence="4" id="KW-0159">Chromosome partition</keyword>
<dbReference type="Proteomes" id="UP000592780">
    <property type="component" value="Unassembled WGS sequence"/>
</dbReference>
<comment type="caution">
    <text evidence="9">The sequence shown here is derived from an EMBL/GenBank/DDBJ whole genome shotgun (WGS) entry which is preliminary data.</text>
</comment>
<keyword evidence="2" id="KW-0963">Cytoplasm</keyword>
<keyword evidence="6" id="KW-0238">DNA-binding</keyword>
<dbReference type="GO" id="GO:0003677">
    <property type="term" value="F:DNA binding"/>
    <property type="evidence" value="ECO:0007669"/>
    <property type="project" value="UniProtKB-UniRule"/>
</dbReference>
<dbReference type="Gene3D" id="1.10.150.130">
    <property type="match status" value="1"/>
</dbReference>
<keyword evidence="8" id="KW-0131">Cell cycle</keyword>
<dbReference type="PROSITE" id="PS51898">
    <property type="entry name" value="TYR_RECOMBINASE"/>
    <property type="match status" value="1"/>
</dbReference>
<dbReference type="PANTHER" id="PTHR30349:SF77">
    <property type="entry name" value="TYROSINE RECOMBINASE XERC"/>
    <property type="match status" value="1"/>
</dbReference>
<dbReference type="GO" id="GO:0007059">
    <property type="term" value="P:chromosome segregation"/>
    <property type="evidence" value="ECO:0007669"/>
    <property type="project" value="UniProtKB-KW"/>
</dbReference>
<dbReference type="AlphaFoldDB" id="A0A6I1Q2P2"/>
<evidence type="ECO:0000256" key="2">
    <source>
        <dbReference type="ARBA" id="ARBA00022490"/>
    </source>
</evidence>
<name>A0A6I1Q2P2_PARAM</name>
<dbReference type="EMBL" id="JACHDD010000091">
    <property type="protein sequence ID" value="MBB5429904.1"/>
    <property type="molecule type" value="Genomic_DNA"/>
</dbReference>
<evidence type="ECO:0000256" key="4">
    <source>
        <dbReference type="ARBA" id="ARBA00022829"/>
    </source>
</evidence>
<dbReference type="PANTHER" id="PTHR30349">
    <property type="entry name" value="PHAGE INTEGRASE-RELATED"/>
    <property type="match status" value="1"/>
</dbReference>
<evidence type="ECO:0000313" key="9">
    <source>
        <dbReference type="EMBL" id="MBB5429904.1"/>
    </source>
</evidence>
<dbReference type="SUPFAM" id="SSF56349">
    <property type="entry name" value="DNA breaking-rejoining enzymes"/>
    <property type="match status" value="1"/>
</dbReference>
<organism evidence="9 10">
    <name type="scientific">Paraburkholderia atlantica</name>
    <dbReference type="NCBI Taxonomy" id="2654982"/>
    <lineage>
        <taxon>Bacteria</taxon>
        <taxon>Pseudomonadati</taxon>
        <taxon>Pseudomonadota</taxon>
        <taxon>Betaproteobacteria</taxon>
        <taxon>Burkholderiales</taxon>
        <taxon>Burkholderiaceae</taxon>
        <taxon>Paraburkholderia</taxon>
    </lineage>
</organism>
<dbReference type="InterPro" id="IPR050090">
    <property type="entry name" value="Tyrosine_recombinase_XerCD"/>
</dbReference>
<proteinExistence type="predicted"/>
<evidence type="ECO:0000256" key="8">
    <source>
        <dbReference type="ARBA" id="ARBA00023306"/>
    </source>
</evidence>
<evidence type="ECO:0000256" key="3">
    <source>
        <dbReference type="ARBA" id="ARBA00022618"/>
    </source>
</evidence>
<dbReference type="Gene3D" id="1.10.443.10">
    <property type="entry name" value="Intergrase catalytic core"/>
    <property type="match status" value="1"/>
</dbReference>
<comment type="subcellular location">
    <subcellularLocation>
        <location evidence="1">Cytoplasm</location>
    </subcellularLocation>
</comment>
<dbReference type="InterPro" id="IPR002104">
    <property type="entry name" value="Integrase_catalytic"/>
</dbReference>
<dbReference type="GO" id="GO:0006310">
    <property type="term" value="P:DNA recombination"/>
    <property type="evidence" value="ECO:0007669"/>
    <property type="project" value="UniProtKB-KW"/>
</dbReference>
<evidence type="ECO:0000313" key="10">
    <source>
        <dbReference type="Proteomes" id="UP000592780"/>
    </source>
</evidence>
<evidence type="ECO:0000256" key="6">
    <source>
        <dbReference type="ARBA" id="ARBA00023125"/>
    </source>
</evidence>
<dbReference type="InterPro" id="IPR013762">
    <property type="entry name" value="Integrase-like_cat_sf"/>
</dbReference>
<keyword evidence="10" id="KW-1185">Reference proteome</keyword>
<evidence type="ECO:0000256" key="7">
    <source>
        <dbReference type="ARBA" id="ARBA00023172"/>
    </source>
</evidence>
<dbReference type="InterPro" id="IPR011010">
    <property type="entry name" value="DNA_brk_join_enz"/>
</dbReference>
<dbReference type="Pfam" id="PF00589">
    <property type="entry name" value="Phage_integrase"/>
    <property type="match status" value="1"/>
</dbReference>
<reference evidence="9 10" key="1">
    <citation type="submission" date="2020-08" db="EMBL/GenBank/DDBJ databases">
        <title>Genomic Encyclopedia of Type Strains, Phase IV (KMG-V): Genome sequencing to study the core and pangenomes of soil and plant-associated prokaryotes.</title>
        <authorList>
            <person name="Whitman W."/>
        </authorList>
    </citation>
    <scope>NUCLEOTIDE SEQUENCE [LARGE SCALE GENOMIC DNA]</scope>
    <source>
        <strain evidence="9 10">JPY158</strain>
    </source>
</reference>
<dbReference type="GO" id="GO:0051301">
    <property type="term" value="P:cell division"/>
    <property type="evidence" value="ECO:0007669"/>
    <property type="project" value="UniProtKB-KW"/>
</dbReference>
<dbReference type="InterPro" id="IPR044068">
    <property type="entry name" value="CB"/>
</dbReference>
<evidence type="ECO:0000256" key="1">
    <source>
        <dbReference type="ARBA" id="ARBA00004496"/>
    </source>
</evidence>
<dbReference type="OrthoDB" id="8610787at2"/>
<dbReference type="PROSITE" id="PS51900">
    <property type="entry name" value="CB"/>
    <property type="match status" value="1"/>
</dbReference>
<gene>
    <name evidence="9" type="ORF">HDG40_008107</name>
</gene>